<keyword evidence="3" id="KW-1185">Reference proteome</keyword>
<sequence>MQKNKRAKLESYEDNKSEHIIVELRKSPETSQITSKRISAFPITFIETDQNFFDHNLDKQDQSQQNKLQRNASKTAAEFSRSPPEHYGSFTGQIEEDSDYRTVKFSPEKGINLEKDDEEEFPEDIFDDTLLDEELVRFF</sequence>
<comment type="caution">
    <text evidence="2">The sequence shown here is derived from an EMBL/GenBank/DDBJ whole genome shotgun (WGS) entry which is preliminary data.</text>
</comment>
<organism evidence="2 3">
    <name type="scientific">Galdieria partita</name>
    <dbReference type="NCBI Taxonomy" id="83374"/>
    <lineage>
        <taxon>Eukaryota</taxon>
        <taxon>Rhodophyta</taxon>
        <taxon>Bangiophyceae</taxon>
        <taxon>Galdieriales</taxon>
        <taxon>Galdieriaceae</taxon>
        <taxon>Galdieria</taxon>
    </lineage>
</organism>
<accession>A0A9C7UQS6</accession>
<dbReference type="EMBL" id="BQMJ01000031">
    <property type="protein sequence ID" value="GJQ12173.1"/>
    <property type="molecule type" value="Genomic_DNA"/>
</dbReference>
<dbReference type="AlphaFoldDB" id="A0A9C7UQS6"/>
<name>A0A9C7UQS6_9RHOD</name>
<gene>
    <name evidence="2" type="ORF">GpartN1_g3964.t1</name>
</gene>
<evidence type="ECO:0000313" key="3">
    <source>
        <dbReference type="Proteomes" id="UP001061958"/>
    </source>
</evidence>
<proteinExistence type="predicted"/>
<reference evidence="2" key="1">
    <citation type="journal article" date="2022" name="Proc. Natl. Acad. Sci. U.S.A.">
        <title>Life cycle and functional genomics of the unicellular red alga Galdieria for elucidating algal and plant evolution and industrial use.</title>
        <authorList>
            <person name="Hirooka S."/>
            <person name="Itabashi T."/>
            <person name="Ichinose T.M."/>
            <person name="Onuma R."/>
            <person name="Fujiwara T."/>
            <person name="Yamashita S."/>
            <person name="Jong L.W."/>
            <person name="Tomita R."/>
            <person name="Iwane A.H."/>
            <person name="Miyagishima S.Y."/>
        </authorList>
    </citation>
    <scope>NUCLEOTIDE SEQUENCE</scope>
    <source>
        <strain evidence="2">NBRC 102759</strain>
    </source>
</reference>
<protein>
    <submittedName>
        <fullName evidence="2">Uncharacterized protein</fullName>
    </submittedName>
</protein>
<reference evidence="2" key="2">
    <citation type="submission" date="2022-01" db="EMBL/GenBank/DDBJ databases">
        <authorList>
            <person name="Hirooka S."/>
            <person name="Miyagishima S.Y."/>
        </authorList>
    </citation>
    <scope>NUCLEOTIDE SEQUENCE</scope>
    <source>
        <strain evidence="2">NBRC 102759</strain>
    </source>
</reference>
<evidence type="ECO:0000256" key="1">
    <source>
        <dbReference type="SAM" id="MobiDB-lite"/>
    </source>
</evidence>
<dbReference type="Proteomes" id="UP001061958">
    <property type="component" value="Unassembled WGS sequence"/>
</dbReference>
<feature type="compositionally biased region" description="Polar residues" evidence="1">
    <location>
        <begin position="62"/>
        <end position="74"/>
    </location>
</feature>
<feature type="region of interest" description="Disordered" evidence="1">
    <location>
        <begin position="59"/>
        <end position="93"/>
    </location>
</feature>
<dbReference type="OrthoDB" id="10497843at2759"/>
<evidence type="ECO:0000313" key="2">
    <source>
        <dbReference type="EMBL" id="GJQ12173.1"/>
    </source>
</evidence>